<feature type="domain" description="N-acetyltransferase" evidence="1">
    <location>
        <begin position="5"/>
        <end position="179"/>
    </location>
</feature>
<name>A0A832T007_PYRHR</name>
<dbReference type="Gene3D" id="3.40.630.30">
    <property type="match status" value="1"/>
</dbReference>
<dbReference type="PROSITE" id="PS51186">
    <property type="entry name" value="GNAT"/>
    <property type="match status" value="1"/>
</dbReference>
<dbReference type="EMBL" id="DUJN01000006">
    <property type="protein sequence ID" value="HII61389.1"/>
    <property type="molecule type" value="Genomic_DNA"/>
</dbReference>
<dbReference type="OMA" id="IEFFMVD"/>
<dbReference type="CDD" id="cd04301">
    <property type="entry name" value="NAT_SF"/>
    <property type="match status" value="1"/>
</dbReference>
<organism evidence="2 3">
    <name type="scientific">Pyrococcus horikoshii</name>
    <dbReference type="NCBI Taxonomy" id="53953"/>
    <lineage>
        <taxon>Archaea</taxon>
        <taxon>Methanobacteriati</taxon>
        <taxon>Methanobacteriota</taxon>
        <taxon>Thermococci</taxon>
        <taxon>Thermococcales</taxon>
        <taxon>Thermococcaceae</taxon>
        <taxon>Pyrococcus</taxon>
    </lineage>
</organism>
<dbReference type="SUPFAM" id="SSF55729">
    <property type="entry name" value="Acyl-CoA N-acyltransferases (Nat)"/>
    <property type="match status" value="1"/>
</dbReference>
<dbReference type="GeneID" id="1443067"/>
<accession>A0A832T007</accession>
<evidence type="ECO:0000313" key="3">
    <source>
        <dbReference type="Proteomes" id="UP000617544"/>
    </source>
</evidence>
<dbReference type="InterPro" id="IPR000182">
    <property type="entry name" value="GNAT_dom"/>
</dbReference>
<evidence type="ECO:0000313" key="2">
    <source>
        <dbReference type="EMBL" id="HII61389.1"/>
    </source>
</evidence>
<dbReference type="InterPro" id="IPR016181">
    <property type="entry name" value="Acyl_CoA_acyltransferase"/>
</dbReference>
<dbReference type="RefSeq" id="WP_010884832.1">
    <property type="nucleotide sequence ID" value="NZ_DUJN01000006.1"/>
</dbReference>
<gene>
    <name evidence="2" type="ORF">HA331_06560</name>
</gene>
<protein>
    <submittedName>
        <fullName evidence="2">GNAT family N-acetyltransferase</fullName>
    </submittedName>
</protein>
<keyword evidence="2" id="KW-0808">Transferase</keyword>
<dbReference type="Proteomes" id="UP000617544">
    <property type="component" value="Unassembled WGS sequence"/>
</dbReference>
<evidence type="ECO:0000259" key="1">
    <source>
        <dbReference type="PROSITE" id="PS51186"/>
    </source>
</evidence>
<dbReference type="AlphaFoldDB" id="A0A832T007"/>
<dbReference type="Pfam" id="PF00583">
    <property type="entry name" value="Acetyltransf_1"/>
    <property type="match status" value="1"/>
</dbReference>
<dbReference type="Gene3D" id="6.20.300.10">
    <property type="match status" value="1"/>
</dbReference>
<dbReference type="SMR" id="A0A832T007"/>
<reference evidence="2" key="1">
    <citation type="journal article" date="2020" name="bioRxiv">
        <title>A rank-normalized archaeal taxonomy based on genome phylogeny resolves widespread incomplete and uneven classifications.</title>
        <authorList>
            <person name="Rinke C."/>
            <person name="Chuvochina M."/>
            <person name="Mussig A.J."/>
            <person name="Chaumeil P.-A."/>
            <person name="Waite D.W."/>
            <person name="Whitman W.B."/>
            <person name="Parks D.H."/>
            <person name="Hugenholtz P."/>
        </authorList>
    </citation>
    <scope>NUCLEOTIDE SEQUENCE</scope>
    <source>
        <strain evidence="2">UBA8834</strain>
    </source>
</reference>
<dbReference type="GO" id="GO:0016747">
    <property type="term" value="F:acyltransferase activity, transferring groups other than amino-acyl groups"/>
    <property type="evidence" value="ECO:0007669"/>
    <property type="project" value="InterPro"/>
</dbReference>
<proteinExistence type="predicted"/>
<comment type="caution">
    <text evidence="2">The sequence shown here is derived from an EMBL/GenBank/DDBJ whole genome shotgun (WGS) entry which is preliminary data.</text>
</comment>
<sequence>MEGVKKIKNPSTVKDELLELMFRIYRSTNGKYPALEWVKRKPNPNDFDGFREVYEPFLKFRLSQEFDELYTYQKDNRIIGTIALVYKRIKEKGIWWVPEELMNEKVGLIEFFVVDPEFQGKGIGSTLLEFAVKRLRSLGKDPYVVTFPNLEAYSYYYMKKGFREIMRYKEFVILKFNHKKFQ</sequence>